<accession>A0ABP2J2Y7</accession>
<comment type="similarity">
    <text evidence="1">Belongs to the EamA transporter family.</text>
</comment>
<keyword evidence="2" id="KW-0812">Transmembrane</keyword>
<feature type="transmembrane region" description="Helical" evidence="2">
    <location>
        <begin position="280"/>
        <end position="299"/>
    </location>
</feature>
<feature type="transmembrane region" description="Helical" evidence="2">
    <location>
        <begin position="225"/>
        <end position="244"/>
    </location>
</feature>
<dbReference type="InterPro" id="IPR000620">
    <property type="entry name" value="EamA_dom"/>
</dbReference>
<dbReference type="SUPFAM" id="SSF103481">
    <property type="entry name" value="Multidrug resistance efflux transporter EmrE"/>
    <property type="match status" value="1"/>
</dbReference>
<feature type="transmembrane region" description="Helical" evidence="2">
    <location>
        <begin position="200"/>
        <end position="219"/>
    </location>
</feature>
<dbReference type="InterPro" id="IPR037185">
    <property type="entry name" value="EmrE-like"/>
</dbReference>
<comment type="caution">
    <text evidence="4">The sequence shown here is derived from an EMBL/GenBank/DDBJ whole genome shotgun (WGS) entry which is preliminary data.</text>
</comment>
<evidence type="ECO:0000256" key="2">
    <source>
        <dbReference type="SAM" id="Phobius"/>
    </source>
</evidence>
<dbReference type="PANTHER" id="PTHR22911:SF137">
    <property type="entry name" value="SOLUTE CARRIER FAMILY 35 MEMBER G2-RELATED"/>
    <property type="match status" value="1"/>
</dbReference>
<dbReference type="RefSeq" id="WP_006304756.1">
    <property type="nucleotide sequence ID" value="NZ_AEDQ01000033.1"/>
</dbReference>
<organism evidence="4 5">
    <name type="scientific">Fannyhessea vaginae PB189-T1-4</name>
    <dbReference type="NCBI Taxonomy" id="866774"/>
    <lineage>
        <taxon>Bacteria</taxon>
        <taxon>Bacillati</taxon>
        <taxon>Actinomycetota</taxon>
        <taxon>Coriobacteriia</taxon>
        <taxon>Coriobacteriales</taxon>
        <taxon>Atopobiaceae</taxon>
        <taxon>Fannyhessea</taxon>
    </lineage>
</organism>
<dbReference type="Pfam" id="PF00892">
    <property type="entry name" value="EamA"/>
    <property type="match status" value="2"/>
</dbReference>
<reference evidence="4 5" key="1">
    <citation type="submission" date="2010-08" db="EMBL/GenBank/DDBJ databases">
        <authorList>
            <person name="Durkin A.S."/>
            <person name="Madupu R."/>
            <person name="Torralba M."/>
            <person name="Gillis M."/>
            <person name="Methe B."/>
            <person name="Sutton G."/>
            <person name="Nelson K.E."/>
        </authorList>
    </citation>
    <scope>NUCLEOTIDE SEQUENCE [LARGE SCALE GENOMIC DNA]</scope>
    <source>
        <strain evidence="4 5">PB189-T1-4</strain>
    </source>
</reference>
<feature type="transmembrane region" description="Helical" evidence="2">
    <location>
        <begin position="72"/>
        <end position="93"/>
    </location>
</feature>
<sequence>MKYGLFSGILWGLDTFILGLAFLLPPFSDNSNAALTCAFIHDVCCALLLLCLMIKNGSLASCAARLRTRGAIVVMLGALLGGPLGMSGYIAAINTIGSAHTAIISAFYPAVGSFFAVVLLREHITWQRVVALCVALAGVIVIGLHTSSASVEGNIILGVAAALLCVFGWGSEAVFLAWGLRETEELDTTTALFLREVTSAVVYGAVVIPIIGCYPAVATMATAGATWYVVAAAVAGMASYMWYYKAIVAIGAARAMAFNISYCAWALIFSALYTQIMPDALELVCCVAIFVGTTLSATADWSELAFWASWNTRRNNTTQ</sequence>
<keyword evidence="5" id="KW-1185">Reference proteome</keyword>
<dbReference type="EMBL" id="AEDQ01000033">
    <property type="protein sequence ID" value="EFL43624.1"/>
    <property type="molecule type" value="Genomic_DNA"/>
</dbReference>
<keyword evidence="2" id="KW-1133">Transmembrane helix</keyword>
<feature type="domain" description="EamA" evidence="3">
    <location>
        <begin position="157"/>
        <end position="296"/>
    </location>
</feature>
<evidence type="ECO:0000313" key="5">
    <source>
        <dbReference type="Proteomes" id="UP000004431"/>
    </source>
</evidence>
<evidence type="ECO:0000313" key="4">
    <source>
        <dbReference type="EMBL" id="EFL43624.1"/>
    </source>
</evidence>
<dbReference type="PANTHER" id="PTHR22911">
    <property type="entry name" value="ACYL-MALONYL CONDENSING ENZYME-RELATED"/>
    <property type="match status" value="1"/>
</dbReference>
<feature type="transmembrane region" description="Helical" evidence="2">
    <location>
        <begin position="256"/>
        <end position="274"/>
    </location>
</feature>
<protein>
    <submittedName>
        <fullName evidence="4">Membrane protein</fullName>
    </submittedName>
</protein>
<feature type="transmembrane region" description="Helical" evidence="2">
    <location>
        <begin position="9"/>
        <end position="27"/>
    </location>
</feature>
<feature type="transmembrane region" description="Helical" evidence="2">
    <location>
        <begin position="99"/>
        <end position="120"/>
    </location>
</feature>
<keyword evidence="2" id="KW-0472">Membrane</keyword>
<feature type="transmembrane region" description="Helical" evidence="2">
    <location>
        <begin position="33"/>
        <end position="52"/>
    </location>
</feature>
<dbReference type="Proteomes" id="UP000004431">
    <property type="component" value="Unassembled WGS sequence"/>
</dbReference>
<evidence type="ECO:0000256" key="1">
    <source>
        <dbReference type="ARBA" id="ARBA00007362"/>
    </source>
</evidence>
<feature type="domain" description="EamA" evidence="3">
    <location>
        <begin position="5"/>
        <end position="143"/>
    </location>
</feature>
<evidence type="ECO:0000259" key="3">
    <source>
        <dbReference type="Pfam" id="PF00892"/>
    </source>
</evidence>
<feature type="transmembrane region" description="Helical" evidence="2">
    <location>
        <begin position="129"/>
        <end position="149"/>
    </location>
</feature>
<proteinExistence type="inferred from homology"/>
<name>A0ABP2J2Y7_9ACTN</name>
<gene>
    <name evidence="4" type="ORF">HMPREF9248_0707</name>
</gene>
<feature type="transmembrane region" description="Helical" evidence="2">
    <location>
        <begin position="155"/>
        <end position="180"/>
    </location>
</feature>